<comment type="caution">
    <text evidence="1">The sequence shown here is derived from an EMBL/GenBank/DDBJ whole genome shotgun (WGS) entry which is preliminary data.</text>
</comment>
<gene>
    <name evidence="1" type="ORF">DFO73_10583</name>
</gene>
<dbReference type="EMBL" id="QGTW01000005">
    <property type="protein sequence ID" value="PWW28847.1"/>
    <property type="molecule type" value="Genomic_DNA"/>
</dbReference>
<protein>
    <submittedName>
        <fullName evidence="1">Uncharacterized protein</fullName>
    </submittedName>
</protein>
<sequence length="49" mass="5444">MMKKPESIEAALQFIKEHFPACQAAVLAGSCSWEEEIFIANTMAELLSE</sequence>
<evidence type="ECO:0000313" key="1">
    <source>
        <dbReference type="EMBL" id="PWW28847.1"/>
    </source>
</evidence>
<dbReference type="RefSeq" id="WP_181395982.1">
    <property type="nucleotide sequence ID" value="NZ_QGTW01000005.1"/>
</dbReference>
<dbReference type="Proteomes" id="UP000247150">
    <property type="component" value="Unassembled WGS sequence"/>
</dbReference>
<organism evidence="1 2">
    <name type="scientific">Cytobacillus oceanisediminis</name>
    <dbReference type="NCBI Taxonomy" id="665099"/>
    <lineage>
        <taxon>Bacteria</taxon>
        <taxon>Bacillati</taxon>
        <taxon>Bacillota</taxon>
        <taxon>Bacilli</taxon>
        <taxon>Bacillales</taxon>
        <taxon>Bacillaceae</taxon>
        <taxon>Cytobacillus</taxon>
    </lineage>
</organism>
<proteinExistence type="predicted"/>
<reference evidence="1 2" key="1">
    <citation type="submission" date="2018-05" db="EMBL/GenBank/DDBJ databases">
        <title>Freshwater and sediment microbial communities from various areas in North America, analyzing microbe dynamics in response to fracking.</title>
        <authorList>
            <person name="Lamendella R."/>
        </authorList>
    </citation>
    <scope>NUCLEOTIDE SEQUENCE [LARGE SCALE GENOMIC DNA]</scope>
    <source>
        <strain evidence="1 2">15_TX</strain>
    </source>
</reference>
<dbReference type="AlphaFoldDB" id="A0A2V2ZXL6"/>
<dbReference type="PROSITE" id="PS51257">
    <property type="entry name" value="PROKAR_LIPOPROTEIN"/>
    <property type="match status" value="1"/>
</dbReference>
<accession>A0A2V2ZXL6</accession>
<name>A0A2V2ZXL6_9BACI</name>
<evidence type="ECO:0000313" key="2">
    <source>
        <dbReference type="Proteomes" id="UP000247150"/>
    </source>
</evidence>